<comment type="subcellular location">
    <subcellularLocation>
        <location evidence="1">Membrane</location>
        <topology evidence="1">Multi-pass membrane protein</topology>
    </subcellularLocation>
</comment>
<evidence type="ECO:0000256" key="2">
    <source>
        <dbReference type="ARBA" id="ARBA00022692"/>
    </source>
</evidence>
<keyword evidence="4 5" id="KW-0472">Membrane</keyword>
<dbReference type="InterPro" id="IPR038050">
    <property type="entry name" value="Neuro_actylchol_rec"/>
</dbReference>
<dbReference type="SUPFAM" id="SSF90112">
    <property type="entry name" value="Neurotransmitter-gated ion-channel transmembrane pore"/>
    <property type="match status" value="1"/>
</dbReference>
<dbReference type="SUPFAM" id="SSF63712">
    <property type="entry name" value="Nicotinic receptor ligand binding domain-like"/>
    <property type="match status" value="1"/>
</dbReference>
<dbReference type="EMBL" id="JAIZAY010000012">
    <property type="protein sequence ID" value="KAJ8031787.1"/>
    <property type="molecule type" value="Genomic_DNA"/>
</dbReference>
<dbReference type="InterPro" id="IPR018000">
    <property type="entry name" value="Neurotransmitter_ion_chnl_CS"/>
</dbReference>
<dbReference type="CDD" id="cd18989">
    <property type="entry name" value="LGIC_ECD_cation"/>
    <property type="match status" value="1"/>
</dbReference>
<feature type="transmembrane region" description="Helical" evidence="5">
    <location>
        <begin position="305"/>
        <end position="324"/>
    </location>
</feature>
<evidence type="ECO:0000256" key="4">
    <source>
        <dbReference type="ARBA" id="ARBA00023136"/>
    </source>
</evidence>
<dbReference type="PRINTS" id="PR00252">
    <property type="entry name" value="NRIONCHANNEL"/>
</dbReference>
<evidence type="ECO:0000313" key="8">
    <source>
        <dbReference type="EMBL" id="KAJ8031787.1"/>
    </source>
</evidence>
<feature type="chain" id="PRO_5040536988" evidence="5">
    <location>
        <begin position="20"/>
        <end position="472"/>
    </location>
</feature>
<protein>
    <submittedName>
        <fullName evidence="8">Neuronal acetylcholine receptor subunit alpha-9-II</fullName>
    </submittedName>
</protein>
<feature type="domain" description="Neurotransmitter-gated ion-channel ligand-binding" evidence="6">
    <location>
        <begin position="25"/>
        <end position="234"/>
    </location>
</feature>
<keyword evidence="5" id="KW-0732">Signal</keyword>
<dbReference type="PANTHER" id="PTHR18945">
    <property type="entry name" value="NEUROTRANSMITTER GATED ION CHANNEL"/>
    <property type="match status" value="1"/>
</dbReference>
<dbReference type="PROSITE" id="PS00236">
    <property type="entry name" value="NEUROTR_ION_CHANNEL"/>
    <property type="match status" value="1"/>
</dbReference>
<dbReference type="GO" id="GO:0005230">
    <property type="term" value="F:extracellular ligand-gated monoatomic ion channel activity"/>
    <property type="evidence" value="ECO:0007669"/>
    <property type="project" value="InterPro"/>
</dbReference>
<proteinExistence type="inferred from homology"/>
<feature type="transmembrane region" description="Helical" evidence="5">
    <location>
        <begin position="237"/>
        <end position="256"/>
    </location>
</feature>
<dbReference type="Gene3D" id="2.70.170.10">
    <property type="entry name" value="Neurotransmitter-gated ion-channel ligand-binding domain"/>
    <property type="match status" value="1"/>
</dbReference>
<dbReference type="Pfam" id="PF02932">
    <property type="entry name" value="Neur_chan_memb"/>
    <property type="match status" value="1"/>
</dbReference>
<dbReference type="InterPro" id="IPR006029">
    <property type="entry name" value="Neurotrans-gated_channel_TM"/>
</dbReference>
<dbReference type="Proteomes" id="UP001152320">
    <property type="component" value="Chromosome 12"/>
</dbReference>
<feature type="transmembrane region" description="Helical" evidence="5">
    <location>
        <begin position="429"/>
        <end position="451"/>
    </location>
</feature>
<evidence type="ECO:0000259" key="7">
    <source>
        <dbReference type="Pfam" id="PF02932"/>
    </source>
</evidence>
<keyword evidence="5" id="KW-0406">Ion transport</keyword>
<keyword evidence="3 5" id="KW-1133">Transmembrane helix</keyword>
<dbReference type="OrthoDB" id="5975154at2759"/>
<dbReference type="Pfam" id="PF02931">
    <property type="entry name" value="Neur_chan_LBD"/>
    <property type="match status" value="1"/>
</dbReference>
<feature type="domain" description="Neurotransmitter-gated ion-channel transmembrane" evidence="7">
    <location>
        <begin position="243"/>
        <end position="353"/>
    </location>
</feature>
<reference evidence="8" key="1">
    <citation type="submission" date="2021-10" db="EMBL/GenBank/DDBJ databases">
        <title>Tropical sea cucumber genome reveals ecological adaptation and Cuvierian tubules defense mechanism.</title>
        <authorList>
            <person name="Chen T."/>
        </authorList>
    </citation>
    <scope>NUCLEOTIDE SEQUENCE</scope>
    <source>
        <strain evidence="8">Nanhai2018</strain>
        <tissue evidence="8">Muscle</tissue>
    </source>
</reference>
<evidence type="ECO:0000259" key="6">
    <source>
        <dbReference type="Pfam" id="PF02931"/>
    </source>
</evidence>
<dbReference type="AlphaFoldDB" id="A0A9Q1BS11"/>
<dbReference type="InterPro" id="IPR036719">
    <property type="entry name" value="Neuro-gated_channel_TM_sf"/>
</dbReference>
<keyword evidence="5" id="KW-0813">Transport</keyword>
<comment type="caution">
    <text evidence="8">The sequence shown here is derived from an EMBL/GenBank/DDBJ whole genome shotgun (WGS) entry which is preliminary data.</text>
</comment>
<keyword evidence="5" id="KW-0407">Ion channel</keyword>
<keyword evidence="9" id="KW-1185">Reference proteome</keyword>
<comment type="similarity">
    <text evidence="5">Belongs to the ligand-gated ion channel (TC 1.A.9) family.</text>
</comment>
<evidence type="ECO:0000256" key="1">
    <source>
        <dbReference type="ARBA" id="ARBA00004141"/>
    </source>
</evidence>
<dbReference type="GO" id="GO:0004888">
    <property type="term" value="F:transmembrane signaling receptor activity"/>
    <property type="evidence" value="ECO:0007669"/>
    <property type="project" value="InterPro"/>
</dbReference>
<feature type="signal peptide" evidence="5">
    <location>
        <begin position="1"/>
        <end position="19"/>
    </location>
</feature>
<evidence type="ECO:0000313" key="9">
    <source>
        <dbReference type="Proteomes" id="UP001152320"/>
    </source>
</evidence>
<dbReference type="InterPro" id="IPR036734">
    <property type="entry name" value="Neur_chan_lig-bd_sf"/>
</dbReference>
<evidence type="ECO:0000256" key="3">
    <source>
        <dbReference type="ARBA" id="ARBA00022989"/>
    </source>
</evidence>
<accession>A0A9Q1BS11</accession>
<dbReference type="InterPro" id="IPR006201">
    <property type="entry name" value="Neur_channel"/>
</dbReference>
<name>A0A9Q1BS11_HOLLE</name>
<organism evidence="8 9">
    <name type="scientific">Holothuria leucospilota</name>
    <name type="common">Black long sea cucumber</name>
    <name type="synonym">Mertensiothuria leucospilota</name>
    <dbReference type="NCBI Taxonomy" id="206669"/>
    <lineage>
        <taxon>Eukaryota</taxon>
        <taxon>Metazoa</taxon>
        <taxon>Echinodermata</taxon>
        <taxon>Eleutherozoa</taxon>
        <taxon>Echinozoa</taxon>
        <taxon>Holothuroidea</taxon>
        <taxon>Aspidochirotacea</taxon>
        <taxon>Aspidochirotida</taxon>
        <taxon>Holothuriidae</taxon>
        <taxon>Holothuria</taxon>
    </lineage>
</organism>
<dbReference type="GO" id="GO:0016020">
    <property type="term" value="C:membrane"/>
    <property type="evidence" value="ECO:0007669"/>
    <property type="project" value="UniProtKB-SubCell"/>
</dbReference>
<dbReference type="FunFam" id="2.70.170.10:FF:000028">
    <property type="entry name" value="AcetylCholine Receptor"/>
    <property type="match status" value="1"/>
</dbReference>
<keyword evidence="2 5" id="KW-0812">Transmembrane</keyword>
<sequence>MELLSILLITCIIVTAARSATFNTEEELISDLISNYGSTSLRPVKNQTQAVLVTLRAPPTAVFEFAELEQNIQFQSYFRLVWRDEKLTWDPDEYNGVKMVELLRKNIWVPHLSLLENLETTTSCPLETIMRVSHNGEVVMSCIVITSTFCQILVKYFPFDYQHCSLTYMSWVYDVSKIELEVSEDTNAFEDEILSNGIWDLAGLEIEHFVQEYNCSDCHYGYSQIRYTVELRRTQSLFYGINILLPSFLLSFMNILVFRLPPDCGEKISFVMTNVLALILFQQLVSDSLPPAGNDHPVIGKHISLMIVSGCIAIVWTVFVLNLYHKRKPFPVRVAYFFRSRLGRFVTTILCFECIHLRKSKRPDRVGTRLAANSGEVKSYVTVDNCGEGNNQVTLGAEETHYPLTRKMSQKVEESDILKWQEYALFLDWLMAIIVTVFNLVLYCIIIVTILTQNPDEYHHGGHEEAEGHHDR</sequence>
<evidence type="ECO:0000256" key="5">
    <source>
        <dbReference type="RuleBase" id="RU000687"/>
    </source>
</evidence>
<gene>
    <name evidence="8" type="ORF">HOLleu_25096</name>
</gene>
<keyword evidence="8" id="KW-0675">Receptor</keyword>
<dbReference type="InterPro" id="IPR006202">
    <property type="entry name" value="Neur_chan_lig-bd"/>
</dbReference>
<feature type="transmembrane region" description="Helical" evidence="5">
    <location>
        <begin position="268"/>
        <end position="285"/>
    </location>
</feature>
<dbReference type="CDD" id="cd19051">
    <property type="entry name" value="LGIC_TM_cation"/>
    <property type="match status" value="1"/>
</dbReference>
<dbReference type="Gene3D" id="1.20.58.390">
    <property type="entry name" value="Neurotransmitter-gated ion-channel transmembrane domain"/>
    <property type="match status" value="1"/>
</dbReference>